<evidence type="ECO:0000313" key="1">
    <source>
        <dbReference type="EMBL" id="PSB20917.1"/>
    </source>
</evidence>
<keyword evidence="2" id="KW-1185">Reference proteome</keyword>
<dbReference type="RefSeq" id="WP_073070636.1">
    <property type="nucleotide sequence ID" value="NZ_MPPI01000008.1"/>
</dbReference>
<reference evidence="1 2" key="2">
    <citation type="submission" date="2018-03" db="EMBL/GenBank/DDBJ databases">
        <title>The ancient ancestry and fast evolution of plastids.</title>
        <authorList>
            <person name="Moore K.R."/>
            <person name="Magnabosco C."/>
            <person name="Momper L."/>
            <person name="Gold D.A."/>
            <person name="Bosak T."/>
            <person name="Fournier G.P."/>
        </authorList>
    </citation>
    <scope>NUCLEOTIDE SEQUENCE [LARGE SCALE GENOMIC DNA]</scope>
    <source>
        <strain evidence="1 2">ULC007</strain>
    </source>
</reference>
<gene>
    <name evidence="1" type="ORF">C7B65_05785</name>
</gene>
<dbReference type="EMBL" id="PVWG01000004">
    <property type="protein sequence ID" value="PSB20917.1"/>
    <property type="molecule type" value="Genomic_DNA"/>
</dbReference>
<protein>
    <submittedName>
        <fullName evidence="1">DUF1830 domain-containing protein</fullName>
    </submittedName>
</protein>
<dbReference type="OrthoDB" id="460810at2"/>
<dbReference type="Pfam" id="PF08865">
    <property type="entry name" value="DUF1830"/>
    <property type="match status" value="1"/>
</dbReference>
<accession>A0A2T1DK93</accession>
<organism evidence="1 2">
    <name type="scientific">Phormidesmis priestleyi ULC007</name>
    <dbReference type="NCBI Taxonomy" id="1920490"/>
    <lineage>
        <taxon>Bacteria</taxon>
        <taxon>Bacillati</taxon>
        <taxon>Cyanobacteriota</taxon>
        <taxon>Cyanophyceae</taxon>
        <taxon>Leptolyngbyales</taxon>
        <taxon>Leptolyngbyaceae</taxon>
        <taxon>Phormidesmis</taxon>
    </lineage>
</organism>
<name>A0A2T1DK93_9CYAN</name>
<reference evidence="1 2" key="1">
    <citation type="submission" date="2018-02" db="EMBL/GenBank/DDBJ databases">
        <authorList>
            <person name="Cohen D.B."/>
            <person name="Kent A.D."/>
        </authorList>
    </citation>
    <scope>NUCLEOTIDE SEQUENCE [LARGE SCALE GENOMIC DNA]</scope>
    <source>
        <strain evidence="1 2">ULC007</strain>
    </source>
</reference>
<dbReference type="Proteomes" id="UP000238634">
    <property type="component" value="Unassembled WGS sequence"/>
</dbReference>
<dbReference type="AlphaFoldDB" id="A0A2T1DK93"/>
<sequence length="66" mass="7715">MCRSHSLCYINDTHKIKVPRIINISNWYFERVIFPGETLLFEALPKAQLEIYTTIFSRVALVEITA</sequence>
<evidence type="ECO:0000313" key="2">
    <source>
        <dbReference type="Proteomes" id="UP000238634"/>
    </source>
</evidence>
<proteinExistence type="predicted"/>
<dbReference type="InterPro" id="IPR014964">
    <property type="entry name" value="DUF1830"/>
</dbReference>
<comment type="caution">
    <text evidence="1">The sequence shown here is derived from an EMBL/GenBank/DDBJ whole genome shotgun (WGS) entry which is preliminary data.</text>
</comment>